<feature type="active site" evidence="4">
    <location>
        <position position="414"/>
    </location>
</feature>
<evidence type="ECO:0000256" key="6">
    <source>
        <dbReference type="SAM" id="Phobius"/>
    </source>
</evidence>
<dbReference type="InterPro" id="IPR012970">
    <property type="entry name" value="Lyase_8_alpha_N"/>
</dbReference>
<evidence type="ECO:0000256" key="5">
    <source>
        <dbReference type="SAM" id="MobiDB-lite"/>
    </source>
</evidence>
<evidence type="ECO:0000259" key="8">
    <source>
        <dbReference type="Pfam" id="PF02278"/>
    </source>
</evidence>
<dbReference type="PANTHER" id="PTHR38481">
    <property type="entry name" value="HYALURONATE LYASE"/>
    <property type="match status" value="1"/>
</dbReference>
<dbReference type="SUPFAM" id="SSF74650">
    <property type="entry name" value="Galactose mutarotase-like"/>
    <property type="match status" value="1"/>
</dbReference>
<comment type="similarity">
    <text evidence="1">Belongs to the polysaccharide lyase 8 family.</text>
</comment>
<feature type="region of interest" description="Disordered" evidence="5">
    <location>
        <begin position="957"/>
        <end position="1010"/>
    </location>
</feature>
<evidence type="ECO:0000256" key="1">
    <source>
        <dbReference type="ARBA" id="ARBA00006699"/>
    </source>
</evidence>
<dbReference type="Pfam" id="PF02278">
    <property type="entry name" value="Lyase_8"/>
    <property type="match status" value="1"/>
</dbReference>
<dbReference type="InterPro" id="IPR011013">
    <property type="entry name" value="Gal_mutarotase_sf_dom"/>
</dbReference>
<feature type="chain" id="PRO_5008921824" evidence="7">
    <location>
        <begin position="23"/>
        <end position="1048"/>
    </location>
</feature>
<dbReference type="PANTHER" id="PTHR38481:SF1">
    <property type="entry name" value="HYALURONATE LYASE"/>
    <property type="match status" value="1"/>
</dbReference>
<dbReference type="AlphaFoldDB" id="A0A1D3TUB7"/>
<dbReference type="InterPro" id="IPR038970">
    <property type="entry name" value="Lyase_8"/>
</dbReference>
<keyword evidence="2 7" id="KW-0732">Signal</keyword>
<evidence type="ECO:0000256" key="7">
    <source>
        <dbReference type="SAM" id="SignalP"/>
    </source>
</evidence>
<evidence type="ECO:0000256" key="2">
    <source>
        <dbReference type="ARBA" id="ARBA00022729"/>
    </source>
</evidence>
<feature type="transmembrane region" description="Helical" evidence="6">
    <location>
        <begin position="1020"/>
        <end position="1041"/>
    </location>
</feature>
<evidence type="ECO:0000256" key="4">
    <source>
        <dbReference type="PIRSR" id="PIRSR638970-1"/>
    </source>
</evidence>
<dbReference type="GO" id="GO:0005975">
    <property type="term" value="P:carbohydrate metabolic process"/>
    <property type="evidence" value="ECO:0007669"/>
    <property type="project" value="InterPro"/>
</dbReference>
<feature type="domain" description="Polysaccharide lyase family 8 central" evidence="8">
    <location>
        <begin position="550"/>
        <end position="825"/>
    </location>
</feature>
<feature type="domain" description="Polysaccharide lyase 8 N-terminal alpha-helical" evidence="10">
    <location>
        <begin position="164"/>
        <end position="508"/>
    </location>
</feature>
<feature type="active site" evidence="4">
    <location>
        <position position="405"/>
    </location>
</feature>
<dbReference type="GO" id="GO:0005576">
    <property type="term" value="C:extracellular region"/>
    <property type="evidence" value="ECO:0007669"/>
    <property type="project" value="InterPro"/>
</dbReference>
<dbReference type="Pfam" id="PF02884">
    <property type="entry name" value="Lyase_8_C"/>
    <property type="match status" value="1"/>
</dbReference>
<dbReference type="RefSeq" id="WP_091233924.1">
    <property type="nucleotide sequence ID" value="NZ_FMKA01000012.1"/>
</dbReference>
<feature type="domain" description="Polysaccharide lyase family 8 C-terminal" evidence="9">
    <location>
        <begin position="840"/>
        <end position="904"/>
    </location>
</feature>
<proteinExistence type="inferred from homology"/>
<dbReference type="GO" id="GO:0030246">
    <property type="term" value="F:carbohydrate binding"/>
    <property type="evidence" value="ECO:0007669"/>
    <property type="project" value="InterPro"/>
</dbReference>
<protein>
    <submittedName>
        <fullName evidence="11">Hyaluronate lyase</fullName>
    </submittedName>
</protein>
<evidence type="ECO:0000256" key="3">
    <source>
        <dbReference type="ARBA" id="ARBA00023239"/>
    </source>
</evidence>
<dbReference type="Gene3D" id="1.50.10.100">
    <property type="entry name" value="Chondroitin AC/alginate lyase"/>
    <property type="match status" value="1"/>
</dbReference>
<keyword evidence="12" id="KW-1185">Reference proteome</keyword>
<dbReference type="Gene3D" id="2.70.98.10">
    <property type="match status" value="1"/>
</dbReference>
<keyword evidence="6" id="KW-1133">Transmembrane helix</keyword>
<dbReference type="Gene3D" id="2.60.220.10">
    <property type="entry name" value="Polysaccharide lyase family 8-like, C-terminal"/>
    <property type="match status" value="1"/>
</dbReference>
<evidence type="ECO:0000313" key="12">
    <source>
        <dbReference type="Proteomes" id="UP000199315"/>
    </source>
</evidence>
<dbReference type="EMBL" id="FMKA01000012">
    <property type="protein sequence ID" value="SCP97626.1"/>
    <property type="molecule type" value="Genomic_DNA"/>
</dbReference>
<evidence type="ECO:0000259" key="9">
    <source>
        <dbReference type="Pfam" id="PF02884"/>
    </source>
</evidence>
<reference evidence="11 12" key="1">
    <citation type="submission" date="2016-09" db="EMBL/GenBank/DDBJ databases">
        <authorList>
            <person name="Capua I."/>
            <person name="De Benedictis P."/>
            <person name="Joannis T."/>
            <person name="Lombin L.H."/>
            <person name="Cattoli G."/>
        </authorList>
    </citation>
    <scope>NUCLEOTIDE SEQUENCE [LARGE SCALE GENOMIC DNA]</scope>
    <source>
        <strain evidence="11 12">GluBS11</strain>
    </source>
</reference>
<dbReference type="SUPFAM" id="SSF49863">
    <property type="entry name" value="Hyaluronate lyase-like, C-terminal domain"/>
    <property type="match status" value="1"/>
</dbReference>
<name>A0A1D3TUB7_9FIRM</name>
<feature type="active site" evidence="4">
    <location>
        <position position="468"/>
    </location>
</feature>
<dbReference type="Gene3D" id="2.60.40.1080">
    <property type="match status" value="1"/>
</dbReference>
<dbReference type="Pfam" id="PF08124">
    <property type="entry name" value="Lyase_8_N"/>
    <property type="match status" value="1"/>
</dbReference>
<dbReference type="InterPro" id="IPR003159">
    <property type="entry name" value="Lyase_8_central_dom"/>
</dbReference>
<feature type="compositionally biased region" description="Polar residues" evidence="5">
    <location>
        <begin position="976"/>
        <end position="986"/>
    </location>
</feature>
<evidence type="ECO:0000259" key="10">
    <source>
        <dbReference type="Pfam" id="PF08124"/>
    </source>
</evidence>
<evidence type="ECO:0000313" key="11">
    <source>
        <dbReference type="EMBL" id="SCP97626.1"/>
    </source>
</evidence>
<feature type="signal peptide" evidence="7">
    <location>
        <begin position="1"/>
        <end position="22"/>
    </location>
</feature>
<accession>A0A1D3TUB7</accession>
<keyword evidence="6" id="KW-0472">Membrane</keyword>
<dbReference type="InterPro" id="IPR014718">
    <property type="entry name" value="GH-type_carb-bd"/>
</dbReference>
<dbReference type="OrthoDB" id="6636047at2"/>
<dbReference type="Proteomes" id="UP000199315">
    <property type="component" value="Unassembled WGS sequence"/>
</dbReference>
<organism evidence="11 12">
    <name type="scientific">Anaerobium acetethylicum</name>
    <dbReference type="NCBI Taxonomy" id="1619234"/>
    <lineage>
        <taxon>Bacteria</taxon>
        <taxon>Bacillati</taxon>
        <taxon>Bacillota</taxon>
        <taxon>Clostridia</taxon>
        <taxon>Lachnospirales</taxon>
        <taxon>Lachnospiraceae</taxon>
        <taxon>Anaerobium</taxon>
    </lineage>
</organism>
<dbReference type="InterPro" id="IPR008929">
    <property type="entry name" value="Chondroitin_lyas"/>
</dbReference>
<gene>
    <name evidence="11" type="ORF">SAMN05421730_101248</name>
</gene>
<dbReference type="InterPro" id="IPR004103">
    <property type="entry name" value="Lyase_8_C"/>
</dbReference>
<dbReference type="GO" id="GO:0016837">
    <property type="term" value="F:carbon-oxygen lyase activity, acting on polysaccharides"/>
    <property type="evidence" value="ECO:0007669"/>
    <property type="project" value="UniProtKB-ARBA"/>
</dbReference>
<sequence length="1048" mass="114484">MKWEKAAIVMLLLSLTVGMIPASEIHAEAQSPEMLQTSEMQTQDMGEVSLVKGDSLQLTVPDGFQGAVTWFSGNGVRIVGVSKIKRPLADGESDGGRTAGWADMNHIASVEQGMVTAHEKGTAIITATDADGREAQWTVHVLYADPATFPAPESADYAQMRTKWKESIVGKDNDLTNGKVAEIIAGIQTACENEWNTYLYRGQESCPDVPWEAHLKDAKGIVRTKEEYQYDAVLFRKSFVSVEKMAIAYGTPELSQYYKNPELLKDIRNIMDYLTTTCYTKRSQTENWWTWEIGIPKSIVPICLFIFDDVEHEKIEQYTEALMFFQPDPFHEGAIGQASTHAQGYRINKAANLMDCSVTAMGMGILLEDSEQLVMARDAASTQLVLQPAGSRNNGLYADGSYLDHFVVPYINSYGIEFIKGSIKLLTLLGNTPWSLPEEKAAIMNTFALEGCTAAVYQGAALDMFRGRAVARPALSDRKAAADIIGVLLKLADAVDEETSLKIKTNVKNWIVKEKPVFDYMAQLSDIELIFKARALLNDDSIGTSVGTLHKNYPLLDRAVHRQEHYLAGLSMYSSRISNCEIMNHENRRGWHMGDGMLYIYNSDLNQFTDNFWNTVNPYRLPGTTVVPVDIGNGTKDSSGFYQAGDYLSREDWVGGTSIGDYGINGMALNGDTIGNGDGAALPYAPELRAFKSYFMFDDEIVCLGAGISNKDESLPTETTIENRKIKEDNSNRVTVDGETADVEVQKEIAAGWVHLEGNVADSDLGYYFPDKSQKVNIRKVANTGDWTDIGTGSGIASRNYLEMWIDHGTNPADADYEYVLLPGKNEQDISGYADEPDVEILENTKEIQAVRENSLQITGANFWTDGEKKVAEITCDKKASVMMREEGNVLTISASDPTMKGEGLINLVIDRKADQVIAADPEVATSIEGGKISLSINSKDKFGYPSVVKVILADEETPAPGTEPSETPPGEQPSIGNPENPSGGETAQKPGAANISDTAAGKPSGANAENPATGDGADILFYVFGIGIALLSLLVSSLLVPDTINKI</sequence>
<dbReference type="SUPFAM" id="SSF48230">
    <property type="entry name" value="Chondroitin AC/alginate lyase"/>
    <property type="match status" value="1"/>
</dbReference>
<keyword evidence="6" id="KW-0812">Transmembrane</keyword>
<dbReference type="STRING" id="1619234.SAMN05421730_101248"/>
<dbReference type="InterPro" id="IPR011071">
    <property type="entry name" value="Lyase_8-like_C"/>
</dbReference>
<dbReference type="CDD" id="cd01083">
    <property type="entry name" value="GAG_Lyase"/>
    <property type="match status" value="1"/>
</dbReference>
<keyword evidence="3 11" id="KW-0456">Lyase</keyword>